<dbReference type="InterPro" id="IPR007034">
    <property type="entry name" value="BMS1_TSR1_C"/>
</dbReference>
<proteinExistence type="inferred from homology"/>
<evidence type="ECO:0000256" key="3">
    <source>
        <dbReference type="ARBA" id="ARBA00023242"/>
    </source>
</evidence>
<dbReference type="GO" id="GO:0003924">
    <property type="term" value="F:GTPase activity"/>
    <property type="evidence" value="ECO:0007669"/>
    <property type="project" value="TreeGrafter"/>
</dbReference>
<dbReference type="GO" id="GO:0000462">
    <property type="term" value="P:maturation of SSU-rRNA from tricistronic rRNA transcript (SSU-rRNA, 5.8S rRNA, LSU-rRNA)"/>
    <property type="evidence" value="ECO:0007669"/>
    <property type="project" value="TreeGrafter"/>
</dbReference>
<dbReference type="SMART" id="SM00785">
    <property type="entry name" value="AARP2CN"/>
    <property type="match status" value="1"/>
</dbReference>
<evidence type="ECO:0000259" key="6">
    <source>
        <dbReference type="PROSITE" id="PS51714"/>
    </source>
</evidence>
<dbReference type="Pfam" id="PF04950">
    <property type="entry name" value="RIBIOP_C"/>
    <property type="match status" value="1"/>
</dbReference>
<reference evidence="7" key="2">
    <citation type="submission" date="2014-06" db="EMBL/GenBank/DDBJ databases">
        <title>The complete genome of Blastobotrys (Arxula) adeninivorans LS3 - a yeast of biotechnological interest.</title>
        <authorList>
            <person name="Kunze G."/>
            <person name="Gaillardin C."/>
            <person name="Czernicka M."/>
            <person name="Durrens P."/>
            <person name="Martin T."/>
            <person name="Boer E."/>
            <person name="Gabaldon T."/>
            <person name="Cruz J."/>
            <person name="Talla E."/>
            <person name="Marck C."/>
            <person name="Goffeau A."/>
            <person name="Barbe V."/>
            <person name="Baret P."/>
            <person name="Baronian K."/>
            <person name="Beier S."/>
            <person name="Bleykasten C."/>
            <person name="Bode R."/>
            <person name="Casaregola S."/>
            <person name="Despons L."/>
            <person name="Fairhead C."/>
            <person name="Giersberg M."/>
            <person name="Gierski P."/>
            <person name="Hahnel U."/>
            <person name="Hartmann A."/>
            <person name="Jankowska D."/>
            <person name="Jubin C."/>
            <person name="Jung P."/>
            <person name="Lafontaine I."/>
            <person name="Leh-Louis V."/>
            <person name="Lemaire M."/>
            <person name="Marcet-Houben M."/>
            <person name="Mascher M."/>
            <person name="Morel G."/>
            <person name="Richard G.-F."/>
            <person name="Riechen J."/>
            <person name="Sacerdot C."/>
            <person name="Sarkar A."/>
            <person name="Savel G."/>
            <person name="Schacherer J."/>
            <person name="Sherman D."/>
            <person name="Straub M.-L."/>
            <person name="Stein N."/>
            <person name="Thierry A."/>
            <person name="Trautwein-Schult A."/>
            <person name="Westhof E."/>
            <person name="Worch S."/>
            <person name="Dujon B."/>
            <person name="Souciet J.-L."/>
            <person name="Wincker P."/>
            <person name="Scholz U."/>
            <person name="Neuveglise N."/>
        </authorList>
    </citation>
    <scope>NUCLEOTIDE SEQUENCE</scope>
    <source>
        <strain evidence="7">LS3</strain>
    </source>
</reference>
<feature type="compositionally biased region" description="Basic residues" evidence="5">
    <location>
        <begin position="1"/>
        <end position="29"/>
    </location>
</feature>
<dbReference type="GO" id="GO:0000479">
    <property type="term" value="P:endonucleolytic cleavage of tricistronic rRNA transcript (SSU-rRNA, 5.8S rRNA, LSU-rRNA)"/>
    <property type="evidence" value="ECO:0007669"/>
    <property type="project" value="TreeGrafter"/>
</dbReference>
<protein>
    <submittedName>
        <fullName evidence="7">ARAD1C22044p</fullName>
    </submittedName>
</protein>
<feature type="compositionally biased region" description="Acidic residues" evidence="5">
    <location>
        <begin position="395"/>
        <end position="427"/>
    </location>
</feature>
<feature type="compositionally biased region" description="Acidic residues" evidence="5">
    <location>
        <begin position="322"/>
        <end position="344"/>
    </location>
</feature>
<dbReference type="InterPro" id="IPR039761">
    <property type="entry name" value="Bms1/Tsr1"/>
</dbReference>
<sequence>MPHRPTLKKSHKAFKSRHASKSALKTKSKGKIEKAKDKDGKSKGHSTKQDRRNTANQLRANKILETEQNKKLFEGRNGAPKIISIVPLSPDCDPRSIVGQINASVGVEMDPSEIPGAGVLNVSIDRFKQKLTYIIPPRNFVAILDAAKVADIVVFVLSANEEVDEFGELCIRSIESQGVSTAVPVIHGLLAVDGVKKQAGIRGSLLSFFSHFFPTTDKIYSPDVSSEALNVARILCQKFPHGVNWRDSRFYMLADEAHYDNDKQMLSVEGVVRGKGLNTDRLVHIPGFGDFQIDRAVSVADKKDGEMNDDSNVLAAPTENQDSLDELAPEADEAMDEMEDDDDNEPKAGIRVDGHHYFREDNQIQYLDSEEEQEEAPRKRKLPKGMSEYQATWIVDDEDLVDSDADEQDDDDEQNDDEAMMDDDQDEDGKRVAFSEAATEYEPSEMFQDLSAEEESRQLQEFRERAREDLEFPDEIELNPNESAKERLKRYRGAKNLRAAEWDVNEKDPRAPEEWPRLTRVLNYAATRNRVLKQQATEYQVEAGTRVRLFIRAPEYIASAFSPVRPLVLYGLLEHEHKLGYLNTTIIPHSEYDEPIAAKDNLIMMCGPRRLMVRPVFSQAGSNSPNNVYKYERFLQPGRSSTASMIAPLMFGSVPILYFKQNQDRLDLVATGSVMDANHNRILVRRAVLTGHPLKIHKRLVTIRYMFFNPDDVNWFKAVPLFTKHGRSGYIKESLGTHGYFKATFDGRITSQDTVAMALYKRVWPRASVQWTGGW</sequence>
<dbReference type="SMART" id="SM01362">
    <property type="entry name" value="DUF663"/>
    <property type="match status" value="1"/>
</dbReference>
<comment type="subcellular location">
    <subcellularLocation>
        <location evidence="1">Nucleus</location>
        <location evidence="1">Nucleolus</location>
    </subcellularLocation>
</comment>
<dbReference type="Pfam" id="PF08142">
    <property type="entry name" value="AARP2CN"/>
    <property type="match status" value="1"/>
</dbReference>
<name>A0A060T7I2_BLAAD</name>
<organism evidence="7">
    <name type="scientific">Blastobotrys adeninivorans</name>
    <name type="common">Yeast</name>
    <name type="synonym">Arxula adeninivorans</name>
    <dbReference type="NCBI Taxonomy" id="409370"/>
    <lineage>
        <taxon>Eukaryota</taxon>
        <taxon>Fungi</taxon>
        <taxon>Dikarya</taxon>
        <taxon>Ascomycota</taxon>
        <taxon>Saccharomycotina</taxon>
        <taxon>Dipodascomycetes</taxon>
        <taxon>Dipodascales</taxon>
        <taxon>Trichomonascaceae</taxon>
        <taxon>Blastobotrys</taxon>
    </lineage>
</organism>
<dbReference type="PANTHER" id="PTHR12858">
    <property type="entry name" value="RIBOSOME BIOGENESIS PROTEIN"/>
    <property type="match status" value="1"/>
</dbReference>
<feature type="domain" description="Bms1-type G" evidence="6">
    <location>
        <begin position="79"/>
        <end position="241"/>
    </location>
</feature>
<dbReference type="Pfam" id="PF22298">
    <property type="entry name" value="Tsr1_G-like"/>
    <property type="match status" value="1"/>
</dbReference>
<dbReference type="GO" id="GO:0005525">
    <property type="term" value="F:GTP binding"/>
    <property type="evidence" value="ECO:0007669"/>
    <property type="project" value="TreeGrafter"/>
</dbReference>
<feature type="compositionally biased region" description="Basic and acidic residues" evidence="5">
    <location>
        <begin position="345"/>
        <end position="362"/>
    </location>
</feature>
<evidence type="ECO:0000256" key="1">
    <source>
        <dbReference type="ARBA" id="ARBA00004604"/>
    </source>
</evidence>
<dbReference type="InterPro" id="IPR012948">
    <property type="entry name" value="AARP2CN"/>
</dbReference>
<accession>A0A060T7I2</accession>
<dbReference type="GO" id="GO:0005730">
    <property type="term" value="C:nucleolus"/>
    <property type="evidence" value="ECO:0007669"/>
    <property type="project" value="UniProtKB-SubCell"/>
</dbReference>
<dbReference type="PROSITE" id="PS51714">
    <property type="entry name" value="G_BMS1"/>
    <property type="match status" value="1"/>
</dbReference>
<feature type="region of interest" description="Disordered" evidence="5">
    <location>
        <begin position="302"/>
        <end position="431"/>
    </location>
</feature>
<dbReference type="AlphaFoldDB" id="A0A060T7I2"/>
<dbReference type="PhylomeDB" id="A0A060T7I2"/>
<comment type="similarity">
    <text evidence="4">Belongs to the TRAFAC class translation factor GTPase superfamily. Bms1-like GTPase family. TSR1 subfamily.</text>
</comment>
<feature type="region of interest" description="Disordered" evidence="5">
    <location>
        <begin position="1"/>
        <end position="55"/>
    </location>
</feature>
<evidence type="ECO:0000256" key="2">
    <source>
        <dbReference type="ARBA" id="ARBA00022517"/>
    </source>
</evidence>
<feature type="compositionally biased region" description="Basic and acidic residues" evidence="5">
    <location>
        <begin position="30"/>
        <end position="53"/>
    </location>
</feature>
<keyword evidence="2" id="KW-0690">Ribosome biogenesis</keyword>
<dbReference type="GO" id="GO:0034511">
    <property type="term" value="F:U3 snoRNA binding"/>
    <property type="evidence" value="ECO:0007669"/>
    <property type="project" value="TreeGrafter"/>
</dbReference>
<gene>
    <name evidence="7" type="ORF">GNLVRS02_ARAD1C22044g</name>
</gene>
<evidence type="ECO:0000256" key="5">
    <source>
        <dbReference type="SAM" id="MobiDB-lite"/>
    </source>
</evidence>
<dbReference type="EMBL" id="HG937693">
    <property type="protein sequence ID" value="CDP34857.1"/>
    <property type="molecule type" value="Genomic_DNA"/>
</dbReference>
<evidence type="ECO:0000256" key="4">
    <source>
        <dbReference type="ARBA" id="ARBA00038288"/>
    </source>
</evidence>
<dbReference type="PANTHER" id="PTHR12858:SF1">
    <property type="entry name" value="PRE-RRNA-PROCESSING PROTEIN TSR1 HOMOLOG"/>
    <property type="match status" value="1"/>
</dbReference>
<dbReference type="InterPro" id="IPR030387">
    <property type="entry name" value="G_Bms1/Tsr1_dom"/>
</dbReference>
<keyword evidence="3" id="KW-0539">Nucleus</keyword>
<reference evidence="7" key="1">
    <citation type="submission" date="2014-02" db="EMBL/GenBank/DDBJ databases">
        <authorList>
            <person name="Genoscope - CEA"/>
        </authorList>
    </citation>
    <scope>NUCLEOTIDE SEQUENCE</scope>
    <source>
        <strain evidence="7">LS3</strain>
    </source>
</reference>
<dbReference type="GO" id="GO:0030688">
    <property type="term" value="C:preribosome, small subunit precursor"/>
    <property type="evidence" value="ECO:0007669"/>
    <property type="project" value="TreeGrafter"/>
</dbReference>
<evidence type="ECO:0000313" key="7">
    <source>
        <dbReference type="EMBL" id="CDP34857.1"/>
    </source>
</evidence>